<organism evidence="3 4">
    <name type="scientific">Besnoitia besnoiti</name>
    <name type="common">Apicomplexan protozoan</name>
    <dbReference type="NCBI Taxonomy" id="94643"/>
    <lineage>
        <taxon>Eukaryota</taxon>
        <taxon>Sar</taxon>
        <taxon>Alveolata</taxon>
        <taxon>Apicomplexa</taxon>
        <taxon>Conoidasida</taxon>
        <taxon>Coccidia</taxon>
        <taxon>Eucoccidiorida</taxon>
        <taxon>Eimeriorina</taxon>
        <taxon>Sarcocystidae</taxon>
        <taxon>Besnoitia</taxon>
    </lineage>
</organism>
<feature type="compositionally biased region" description="Low complexity" evidence="1">
    <location>
        <begin position="193"/>
        <end position="208"/>
    </location>
</feature>
<dbReference type="Proteomes" id="UP000224006">
    <property type="component" value="Chromosome IX"/>
</dbReference>
<dbReference type="OrthoDB" id="330496at2759"/>
<reference evidence="3 4" key="1">
    <citation type="submission" date="2017-09" db="EMBL/GenBank/DDBJ databases">
        <title>Genome sequencing of Besnoitia besnoiti strain Bb-Ger1.</title>
        <authorList>
            <person name="Schares G."/>
            <person name="Venepally P."/>
            <person name="Lorenzi H.A."/>
        </authorList>
    </citation>
    <scope>NUCLEOTIDE SEQUENCE [LARGE SCALE GENOMIC DNA]</scope>
    <source>
        <strain evidence="3 4">Bb-Ger1</strain>
    </source>
</reference>
<proteinExistence type="predicted"/>
<dbReference type="AlphaFoldDB" id="A0A2A9M253"/>
<dbReference type="GeneID" id="40306252"/>
<feature type="signal peptide" evidence="2">
    <location>
        <begin position="1"/>
        <end position="21"/>
    </location>
</feature>
<sequence>MARAFWWLFATSVLSVAQTRGSHSGGGTLFLEGADHLAFHIPEITLYPSRLILELIHLKALGMLNLVPVPPQIVDCKIGVVDRNACEKVLVVDIGGNKLTYQDFESIFAMLPNYRSSSDGPQHLSPHDFYSTFEPTTTQDLGLFTLYNYYLMQDIFFGPIWKAFSSGADAAKQPTPKNQTIASHGDSISGSEALDSSPPASYPSADNSTASGSAAQAFPSLTTVLSAVRDARLVEPLSEAHFAPEHLRLVSAAQRLLDCYLHGTPIVVPK</sequence>
<comment type="caution">
    <text evidence="3">The sequence shown here is derived from an EMBL/GenBank/DDBJ whole genome shotgun (WGS) entry which is preliminary data.</text>
</comment>
<dbReference type="KEGG" id="bbes:BESB_011900"/>
<evidence type="ECO:0000256" key="2">
    <source>
        <dbReference type="SAM" id="SignalP"/>
    </source>
</evidence>
<dbReference type="RefSeq" id="XP_029216587.1">
    <property type="nucleotide sequence ID" value="XM_029359920.1"/>
</dbReference>
<evidence type="ECO:0000256" key="1">
    <source>
        <dbReference type="SAM" id="MobiDB-lite"/>
    </source>
</evidence>
<protein>
    <submittedName>
        <fullName evidence="3">Uncharacterized protein</fullName>
    </submittedName>
</protein>
<feature type="chain" id="PRO_5012496144" evidence="2">
    <location>
        <begin position="22"/>
        <end position="270"/>
    </location>
</feature>
<gene>
    <name evidence="3" type="ORF">BESB_011900</name>
</gene>
<feature type="region of interest" description="Disordered" evidence="1">
    <location>
        <begin position="172"/>
        <end position="209"/>
    </location>
</feature>
<keyword evidence="2" id="KW-0732">Signal</keyword>
<dbReference type="EMBL" id="NWUJ01000010">
    <property type="protein sequence ID" value="PFH32578.1"/>
    <property type="molecule type" value="Genomic_DNA"/>
</dbReference>
<keyword evidence="4" id="KW-1185">Reference proteome</keyword>
<accession>A0A2A9M253</accession>
<dbReference type="VEuPathDB" id="ToxoDB:BESB_011900"/>
<evidence type="ECO:0000313" key="3">
    <source>
        <dbReference type="EMBL" id="PFH32578.1"/>
    </source>
</evidence>
<evidence type="ECO:0000313" key="4">
    <source>
        <dbReference type="Proteomes" id="UP000224006"/>
    </source>
</evidence>
<feature type="compositionally biased region" description="Polar residues" evidence="1">
    <location>
        <begin position="175"/>
        <end position="190"/>
    </location>
</feature>
<name>A0A2A9M253_BESBE</name>